<name>A0A6A5DYI6_PERFL</name>
<dbReference type="Proteomes" id="UP000465112">
    <property type="component" value="Chromosome 14"/>
</dbReference>
<dbReference type="InterPro" id="IPR003360">
    <property type="entry name" value="US22-like"/>
</dbReference>
<protein>
    <submittedName>
        <fullName evidence="2">Uncharacterized protein</fullName>
    </submittedName>
</protein>
<keyword evidence="3" id="KW-1185">Reference proteome</keyword>
<reference evidence="2 3" key="1">
    <citation type="submission" date="2019-06" db="EMBL/GenBank/DDBJ databases">
        <title>A chromosome-scale genome assembly of the European perch, Perca fluviatilis.</title>
        <authorList>
            <person name="Roques C."/>
            <person name="Zahm M."/>
            <person name="Cabau C."/>
            <person name="Klopp C."/>
            <person name="Bouchez O."/>
            <person name="Donnadieu C."/>
            <person name="Kuhl H."/>
            <person name="Gislard M."/>
            <person name="Guendouz S."/>
            <person name="Journot L."/>
            <person name="Haffray P."/>
            <person name="Bestin A."/>
            <person name="Morvezen R."/>
            <person name="Feron R."/>
            <person name="Wen M."/>
            <person name="Jouanno E."/>
            <person name="Herpin A."/>
            <person name="Schartl M."/>
            <person name="Postlethwait J."/>
            <person name="Schaerlinger B."/>
            <person name="Chardard D."/>
            <person name="Lecocq T."/>
            <person name="Poncet C."/>
            <person name="Jaffrelo L."/>
            <person name="Lampietro C."/>
            <person name="Guiguen Y."/>
        </authorList>
    </citation>
    <scope>NUCLEOTIDE SEQUENCE [LARGE SCALE GENOMIC DNA]</scope>
    <source>
        <tissue evidence="2">Blood</tissue>
    </source>
</reference>
<sequence length="242" mass="27258">MAAGTSYRKRARMELVLKSAYQIKLRSENQLFGLISCKQCEGETGSEYLKWVSDFVSKKRNKTLNLKNPAGAAWKIGDLDDTIYSGEDYEVTGWGKFYLPEKVSMQVVGIVMGISCPCDQLVLMTCCEDGQVYAYDGEKLHLVASSLQQLRDEGIKYPGSRSYYNGEAFKDMTDEDWDKVNKRLDQDHHELVMSKKPEFLKHLKSIKDNLGKPDILQQQTAAPSVQEGALPQVLHSSSSQTL</sequence>
<accession>A0A6A5DYI6</accession>
<evidence type="ECO:0000256" key="1">
    <source>
        <dbReference type="SAM" id="MobiDB-lite"/>
    </source>
</evidence>
<evidence type="ECO:0000313" key="3">
    <source>
        <dbReference type="Proteomes" id="UP000465112"/>
    </source>
</evidence>
<gene>
    <name evidence="2" type="ORF">PFLUV_G00169760</name>
</gene>
<dbReference type="EMBL" id="VHII01000014">
    <property type="protein sequence ID" value="KAF1380987.1"/>
    <property type="molecule type" value="Genomic_DNA"/>
</dbReference>
<evidence type="ECO:0000313" key="2">
    <source>
        <dbReference type="EMBL" id="KAF1380987.1"/>
    </source>
</evidence>
<feature type="region of interest" description="Disordered" evidence="1">
    <location>
        <begin position="219"/>
        <end position="242"/>
    </location>
</feature>
<organism evidence="2 3">
    <name type="scientific">Perca fluviatilis</name>
    <name type="common">European perch</name>
    <dbReference type="NCBI Taxonomy" id="8168"/>
    <lineage>
        <taxon>Eukaryota</taxon>
        <taxon>Metazoa</taxon>
        <taxon>Chordata</taxon>
        <taxon>Craniata</taxon>
        <taxon>Vertebrata</taxon>
        <taxon>Euteleostomi</taxon>
        <taxon>Actinopterygii</taxon>
        <taxon>Neopterygii</taxon>
        <taxon>Teleostei</taxon>
        <taxon>Neoteleostei</taxon>
        <taxon>Acanthomorphata</taxon>
        <taxon>Eupercaria</taxon>
        <taxon>Perciformes</taxon>
        <taxon>Percoidei</taxon>
        <taxon>Percidae</taxon>
        <taxon>Percinae</taxon>
        <taxon>Perca</taxon>
    </lineage>
</organism>
<dbReference type="Pfam" id="PF02393">
    <property type="entry name" value="US22"/>
    <property type="match status" value="1"/>
</dbReference>
<comment type="caution">
    <text evidence="2">The sequence shown here is derived from an EMBL/GenBank/DDBJ whole genome shotgun (WGS) entry which is preliminary data.</text>
</comment>
<dbReference type="AlphaFoldDB" id="A0A6A5DYI6"/>
<proteinExistence type="predicted"/>